<sequence length="255" mass="28677">MSTEIMRSESRSQVPRLLWEAPDLLGGFTRRFGFLVHSTPSAASLRTGWRLRLRLRNVLASGAAGGAGRYFKRLSGPASPPLKDRTAIADVCSQERISVCLNGYKSIWVPTASAMQARGSGLAEAASAVCRAECLSGCSGGHQRRNKGEQSCFNIRLFYRNPSFIPFAGVVSVGVRDELRSRWRRREEEEEEEEEEGEEEEEEEEEVEEEEEEVEEEEEGGVKDQAEKKVQVRGRVVLRVDGRLQPQIVHKEQRP</sequence>
<feature type="region of interest" description="Disordered" evidence="1">
    <location>
        <begin position="183"/>
        <end position="229"/>
    </location>
</feature>
<keyword evidence="3" id="KW-1185">Reference proteome</keyword>
<dbReference type="EMBL" id="CADEAL010002190">
    <property type="protein sequence ID" value="CAB1438682.1"/>
    <property type="molecule type" value="Genomic_DNA"/>
</dbReference>
<accession>A0A9N7UY97</accession>
<evidence type="ECO:0000256" key="1">
    <source>
        <dbReference type="SAM" id="MobiDB-lite"/>
    </source>
</evidence>
<comment type="caution">
    <text evidence="2">The sequence shown here is derived from an EMBL/GenBank/DDBJ whole genome shotgun (WGS) entry which is preliminary data.</text>
</comment>
<dbReference type="Proteomes" id="UP001153269">
    <property type="component" value="Unassembled WGS sequence"/>
</dbReference>
<evidence type="ECO:0000313" key="3">
    <source>
        <dbReference type="Proteomes" id="UP001153269"/>
    </source>
</evidence>
<feature type="compositionally biased region" description="Basic and acidic residues" evidence="1">
    <location>
        <begin position="220"/>
        <end position="229"/>
    </location>
</feature>
<gene>
    <name evidence="2" type="ORF">PLEPLA_LOCUS26566</name>
</gene>
<reference evidence="2" key="1">
    <citation type="submission" date="2020-03" db="EMBL/GenBank/DDBJ databases">
        <authorList>
            <person name="Weist P."/>
        </authorList>
    </citation>
    <scope>NUCLEOTIDE SEQUENCE</scope>
</reference>
<feature type="compositionally biased region" description="Acidic residues" evidence="1">
    <location>
        <begin position="188"/>
        <end position="219"/>
    </location>
</feature>
<organism evidence="2 3">
    <name type="scientific">Pleuronectes platessa</name>
    <name type="common">European plaice</name>
    <dbReference type="NCBI Taxonomy" id="8262"/>
    <lineage>
        <taxon>Eukaryota</taxon>
        <taxon>Metazoa</taxon>
        <taxon>Chordata</taxon>
        <taxon>Craniata</taxon>
        <taxon>Vertebrata</taxon>
        <taxon>Euteleostomi</taxon>
        <taxon>Actinopterygii</taxon>
        <taxon>Neopterygii</taxon>
        <taxon>Teleostei</taxon>
        <taxon>Neoteleostei</taxon>
        <taxon>Acanthomorphata</taxon>
        <taxon>Carangaria</taxon>
        <taxon>Pleuronectiformes</taxon>
        <taxon>Pleuronectoidei</taxon>
        <taxon>Pleuronectidae</taxon>
        <taxon>Pleuronectes</taxon>
    </lineage>
</organism>
<evidence type="ECO:0000313" key="2">
    <source>
        <dbReference type="EMBL" id="CAB1438682.1"/>
    </source>
</evidence>
<protein>
    <submittedName>
        <fullName evidence="2">Uncharacterized protein</fullName>
    </submittedName>
</protein>
<proteinExistence type="predicted"/>
<name>A0A9N7UY97_PLEPL</name>
<dbReference type="AlphaFoldDB" id="A0A9N7UY97"/>